<keyword evidence="9" id="KW-0325">Glycoprotein</keyword>
<keyword evidence="13" id="KW-0472">Membrane</keyword>
<dbReference type="Proteomes" id="UP000886885">
    <property type="component" value="Chromosome 11D"/>
</dbReference>
<evidence type="ECO:0000256" key="13">
    <source>
        <dbReference type="SAM" id="Phobius"/>
    </source>
</evidence>
<evidence type="ECO:0000313" key="16">
    <source>
        <dbReference type="Proteomes" id="UP000886885"/>
    </source>
</evidence>
<evidence type="ECO:0000256" key="12">
    <source>
        <dbReference type="SAM" id="MobiDB-lite"/>
    </source>
</evidence>
<dbReference type="Pfam" id="PF00069">
    <property type="entry name" value="Pkinase"/>
    <property type="match status" value="1"/>
</dbReference>
<dbReference type="EC" id="2.7.11.1" evidence="1"/>
<feature type="compositionally biased region" description="Basic and acidic residues" evidence="12">
    <location>
        <begin position="345"/>
        <end position="359"/>
    </location>
</feature>
<dbReference type="InterPro" id="IPR008271">
    <property type="entry name" value="Ser/Thr_kinase_AS"/>
</dbReference>
<dbReference type="GO" id="GO:0005886">
    <property type="term" value="C:plasma membrane"/>
    <property type="evidence" value="ECO:0007669"/>
    <property type="project" value="TreeGrafter"/>
</dbReference>
<dbReference type="PANTHER" id="PTHR27002:SF825">
    <property type="entry name" value="RECEPTOR-LIKE SERINE_THREONINE-PROTEIN KINASE"/>
    <property type="match status" value="1"/>
</dbReference>
<name>A0A8X7YLD4_POPTO</name>
<dbReference type="EMBL" id="JAAWWB010000022">
    <property type="protein sequence ID" value="KAG6755348.1"/>
    <property type="molecule type" value="Genomic_DNA"/>
</dbReference>
<dbReference type="GO" id="GO:0004674">
    <property type="term" value="F:protein serine/threonine kinase activity"/>
    <property type="evidence" value="ECO:0007669"/>
    <property type="project" value="UniProtKB-KW"/>
</dbReference>
<keyword evidence="8" id="KW-1015">Disulfide bond</keyword>
<keyword evidence="3" id="KW-0808">Transferase</keyword>
<reference evidence="15" key="1">
    <citation type="journal article" date="2020" name="bioRxiv">
        <title>Hybrid origin of Populus tomentosa Carr. identified through genome sequencing and phylogenomic analysis.</title>
        <authorList>
            <person name="An X."/>
            <person name="Gao K."/>
            <person name="Chen Z."/>
            <person name="Li J."/>
            <person name="Yang X."/>
            <person name="Yang X."/>
            <person name="Zhou J."/>
            <person name="Guo T."/>
            <person name="Zhao T."/>
            <person name="Huang S."/>
            <person name="Miao D."/>
            <person name="Khan W.U."/>
            <person name="Rao P."/>
            <person name="Ye M."/>
            <person name="Lei B."/>
            <person name="Liao W."/>
            <person name="Wang J."/>
            <person name="Ji L."/>
            <person name="Li Y."/>
            <person name="Guo B."/>
            <person name="Mustafa N.S."/>
            <person name="Li S."/>
            <person name="Yun Q."/>
            <person name="Keller S.R."/>
            <person name="Mao J."/>
            <person name="Zhang R."/>
            <person name="Strauss S.H."/>
        </authorList>
    </citation>
    <scope>NUCLEOTIDE SEQUENCE</scope>
    <source>
        <strain evidence="15">GM15</strain>
        <tissue evidence="15">Leaf</tissue>
    </source>
</reference>
<dbReference type="FunFam" id="3.30.200.20:FF:001238">
    <property type="entry name" value="Os08g0179000 protein"/>
    <property type="match status" value="1"/>
</dbReference>
<evidence type="ECO:0000256" key="4">
    <source>
        <dbReference type="ARBA" id="ARBA00022729"/>
    </source>
</evidence>
<proteinExistence type="predicted"/>
<dbReference type="PROSITE" id="PS50011">
    <property type="entry name" value="PROTEIN_KINASE_DOM"/>
    <property type="match status" value="1"/>
</dbReference>
<accession>A0A8X7YLD4</accession>
<keyword evidence="16" id="KW-1185">Reference proteome</keyword>
<evidence type="ECO:0000256" key="7">
    <source>
        <dbReference type="ARBA" id="ARBA00022840"/>
    </source>
</evidence>
<evidence type="ECO:0000256" key="11">
    <source>
        <dbReference type="ARBA" id="ARBA00048679"/>
    </source>
</evidence>
<evidence type="ECO:0000256" key="3">
    <source>
        <dbReference type="ARBA" id="ARBA00022679"/>
    </source>
</evidence>
<keyword evidence="4" id="KW-0732">Signal</keyword>
<gene>
    <name evidence="15" type="ORF">POTOM_041169</name>
</gene>
<evidence type="ECO:0000313" key="15">
    <source>
        <dbReference type="EMBL" id="KAG6755348.1"/>
    </source>
</evidence>
<dbReference type="FunFam" id="1.10.510.10:FF:000060">
    <property type="entry name" value="G-type lectin S-receptor-like serine/threonine-protein kinase"/>
    <property type="match status" value="1"/>
</dbReference>
<dbReference type="Pfam" id="PF11883">
    <property type="entry name" value="DUF3403"/>
    <property type="match status" value="1"/>
</dbReference>
<dbReference type="InterPro" id="IPR000719">
    <property type="entry name" value="Prot_kinase_dom"/>
</dbReference>
<evidence type="ECO:0000256" key="2">
    <source>
        <dbReference type="ARBA" id="ARBA00022527"/>
    </source>
</evidence>
<keyword evidence="5" id="KW-0547">Nucleotide-binding</keyword>
<keyword evidence="13" id="KW-0812">Transmembrane</keyword>
<keyword evidence="13" id="KW-1133">Transmembrane helix</keyword>
<dbReference type="InterPro" id="IPR021820">
    <property type="entry name" value="S-locus_recpt_kinase_C"/>
</dbReference>
<feature type="domain" description="Protein kinase" evidence="14">
    <location>
        <begin position="79"/>
        <end position="339"/>
    </location>
</feature>
<evidence type="ECO:0000256" key="1">
    <source>
        <dbReference type="ARBA" id="ARBA00012513"/>
    </source>
</evidence>
<dbReference type="SMART" id="SM00220">
    <property type="entry name" value="S_TKc"/>
    <property type="match status" value="1"/>
</dbReference>
<dbReference type="OrthoDB" id="4062651at2759"/>
<comment type="caution">
    <text evidence="15">The sequence shown here is derived from an EMBL/GenBank/DDBJ whole genome shotgun (WGS) entry which is preliminary data.</text>
</comment>
<feature type="transmembrane region" description="Helical" evidence="13">
    <location>
        <begin position="22"/>
        <end position="43"/>
    </location>
</feature>
<sequence length="371" mass="41460">MYAYSGKQENVEKKRLVDKKKAVIIASSVISVLGLLILGVVSYTRKTYLRKNDSSEERKEDMELPIYDLNTIARATNNFSSMNRLGEGGFGPVFKGTLVDGQEIAVKRLSKSSGQGMDEFKNEVVLIAKLQHRNLVKLLADLTRRKLLNWRRRVHIIGGIARGLVYLHQDSRLRIIHRDIKASNILLDNELNPKISDFGLARMFGGDQVEANTKRVVGTYGYMSPEYALDGHFSVKSDVFSFGVLVLEIVSGKKNRGFCHPDQNLNLLGHAWILWTKGTPLDLIDEGLSDSSNLAEVLRCIHVALLCVQQRPEDRPTMSTLVVMLGSENPLPQPKQPGFFMGKNSSEKDSSSSKHEAHSLNEVSLTILEAR</sequence>
<evidence type="ECO:0000256" key="6">
    <source>
        <dbReference type="ARBA" id="ARBA00022777"/>
    </source>
</evidence>
<dbReference type="GO" id="GO:0005524">
    <property type="term" value="F:ATP binding"/>
    <property type="evidence" value="ECO:0007669"/>
    <property type="project" value="UniProtKB-KW"/>
</dbReference>
<dbReference type="PANTHER" id="PTHR27002">
    <property type="entry name" value="RECEPTOR-LIKE SERINE/THREONINE-PROTEIN KINASE SD1-8"/>
    <property type="match status" value="1"/>
</dbReference>
<evidence type="ECO:0000259" key="14">
    <source>
        <dbReference type="PROSITE" id="PS50011"/>
    </source>
</evidence>
<evidence type="ECO:0000256" key="8">
    <source>
        <dbReference type="ARBA" id="ARBA00023157"/>
    </source>
</evidence>
<evidence type="ECO:0000256" key="5">
    <source>
        <dbReference type="ARBA" id="ARBA00022741"/>
    </source>
</evidence>
<comment type="catalytic activity">
    <reaction evidence="10">
        <text>L-threonyl-[protein] + ATP = O-phospho-L-threonyl-[protein] + ADP + H(+)</text>
        <dbReference type="Rhea" id="RHEA:46608"/>
        <dbReference type="Rhea" id="RHEA-COMP:11060"/>
        <dbReference type="Rhea" id="RHEA-COMP:11605"/>
        <dbReference type="ChEBI" id="CHEBI:15378"/>
        <dbReference type="ChEBI" id="CHEBI:30013"/>
        <dbReference type="ChEBI" id="CHEBI:30616"/>
        <dbReference type="ChEBI" id="CHEBI:61977"/>
        <dbReference type="ChEBI" id="CHEBI:456216"/>
        <dbReference type="EC" id="2.7.11.1"/>
    </reaction>
</comment>
<feature type="region of interest" description="Disordered" evidence="12">
    <location>
        <begin position="329"/>
        <end position="371"/>
    </location>
</feature>
<keyword evidence="6" id="KW-0418">Kinase</keyword>
<comment type="catalytic activity">
    <reaction evidence="11">
        <text>L-seryl-[protein] + ATP = O-phospho-L-seryl-[protein] + ADP + H(+)</text>
        <dbReference type="Rhea" id="RHEA:17989"/>
        <dbReference type="Rhea" id="RHEA-COMP:9863"/>
        <dbReference type="Rhea" id="RHEA-COMP:11604"/>
        <dbReference type="ChEBI" id="CHEBI:15378"/>
        <dbReference type="ChEBI" id="CHEBI:29999"/>
        <dbReference type="ChEBI" id="CHEBI:30616"/>
        <dbReference type="ChEBI" id="CHEBI:83421"/>
        <dbReference type="ChEBI" id="CHEBI:456216"/>
        <dbReference type="EC" id="2.7.11.1"/>
    </reaction>
</comment>
<organism evidence="15 16">
    <name type="scientific">Populus tomentosa</name>
    <name type="common">Chinese white poplar</name>
    <dbReference type="NCBI Taxonomy" id="118781"/>
    <lineage>
        <taxon>Eukaryota</taxon>
        <taxon>Viridiplantae</taxon>
        <taxon>Streptophyta</taxon>
        <taxon>Embryophyta</taxon>
        <taxon>Tracheophyta</taxon>
        <taxon>Spermatophyta</taxon>
        <taxon>Magnoliopsida</taxon>
        <taxon>eudicotyledons</taxon>
        <taxon>Gunneridae</taxon>
        <taxon>Pentapetalae</taxon>
        <taxon>rosids</taxon>
        <taxon>fabids</taxon>
        <taxon>Malpighiales</taxon>
        <taxon>Salicaceae</taxon>
        <taxon>Saliceae</taxon>
        <taxon>Populus</taxon>
    </lineage>
</organism>
<evidence type="ECO:0000256" key="10">
    <source>
        <dbReference type="ARBA" id="ARBA00047899"/>
    </source>
</evidence>
<evidence type="ECO:0000256" key="9">
    <source>
        <dbReference type="ARBA" id="ARBA00023180"/>
    </source>
</evidence>
<keyword evidence="7" id="KW-0067">ATP-binding</keyword>
<protein>
    <recommendedName>
        <fullName evidence="1">non-specific serine/threonine protein kinase</fullName>
        <ecNumber evidence="1">2.7.11.1</ecNumber>
    </recommendedName>
</protein>
<dbReference type="AlphaFoldDB" id="A0A8X7YLD4"/>
<keyword evidence="2" id="KW-0723">Serine/threonine-protein kinase</keyword>
<dbReference type="PROSITE" id="PS00108">
    <property type="entry name" value="PROTEIN_KINASE_ST"/>
    <property type="match status" value="1"/>
</dbReference>